<dbReference type="EMBL" id="JAUJEA010000005">
    <property type="protein sequence ID" value="MDN5202786.1"/>
    <property type="molecule type" value="Genomic_DNA"/>
</dbReference>
<dbReference type="RefSeq" id="WP_346752809.1">
    <property type="nucleotide sequence ID" value="NZ_JAUJEA010000005.1"/>
</dbReference>
<dbReference type="InterPro" id="IPR013538">
    <property type="entry name" value="ASHA1/2-like_C"/>
</dbReference>
<organism evidence="3 4">
    <name type="scientific">Splendidivirga corallicola</name>
    <dbReference type="NCBI Taxonomy" id="3051826"/>
    <lineage>
        <taxon>Bacteria</taxon>
        <taxon>Pseudomonadati</taxon>
        <taxon>Bacteroidota</taxon>
        <taxon>Cytophagia</taxon>
        <taxon>Cytophagales</taxon>
        <taxon>Splendidivirgaceae</taxon>
        <taxon>Splendidivirga</taxon>
    </lineage>
</organism>
<protein>
    <submittedName>
        <fullName evidence="3">SRPBCC domain-containing protein</fullName>
    </submittedName>
</protein>
<proteinExistence type="inferred from homology"/>
<dbReference type="InterPro" id="IPR023393">
    <property type="entry name" value="START-like_dom_sf"/>
</dbReference>
<dbReference type="Gene3D" id="3.30.530.20">
    <property type="match status" value="1"/>
</dbReference>
<dbReference type="Proteomes" id="UP001172082">
    <property type="component" value="Unassembled WGS sequence"/>
</dbReference>
<dbReference type="Pfam" id="PF08327">
    <property type="entry name" value="AHSA1"/>
    <property type="match status" value="1"/>
</dbReference>
<comment type="caution">
    <text evidence="3">The sequence shown here is derived from an EMBL/GenBank/DDBJ whole genome shotgun (WGS) entry which is preliminary data.</text>
</comment>
<evidence type="ECO:0000256" key="1">
    <source>
        <dbReference type="ARBA" id="ARBA00006817"/>
    </source>
</evidence>
<evidence type="ECO:0000313" key="4">
    <source>
        <dbReference type="Proteomes" id="UP001172082"/>
    </source>
</evidence>
<name>A0ABT8KPW5_9BACT</name>
<accession>A0ABT8KPW5</accession>
<evidence type="ECO:0000313" key="3">
    <source>
        <dbReference type="EMBL" id="MDN5202786.1"/>
    </source>
</evidence>
<gene>
    <name evidence="3" type="ORF">QQ008_15460</name>
</gene>
<keyword evidence="4" id="KW-1185">Reference proteome</keyword>
<feature type="domain" description="Activator of Hsp90 ATPase homologue 1/2-like C-terminal" evidence="2">
    <location>
        <begin position="19"/>
        <end position="149"/>
    </location>
</feature>
<dbReference type="SUPFAM" id="SSF55961">
    <property type="entry name" value="Bet v1-like"/>
    <property type="match status" value="1"/>
</dbReference>
<evidence type="ECO:0000259" key="2">
    <source>
        <dbReference type="Pfam" id="PF08327"/>
    </source>
</evidence>
<comment type="similarity">
    <text evidence="1">Belongs to the AHA1 family.</text>
</comment>
<sequence>MSNTNDLKNRTLTLKRTFNAPIKLVWEAWTQPEHIALWWGPKGMETKVIEHNFSVGGEWKYSMMMPDGKEFIADGVYKEIVELERIFSSANFKPMTEGVEIQALFEENGDKTNFTFNVVHPTEEYCKQQEEMGFYNGWASVFDRLGEFLQKETSLND</sequence>
<reference evidence="3" key="1">
    <citation type="submission" date="2023-06" db="EMBL/GenBank/DDBJ databases">
        <title>Genomic of Parafulvivirga corallium.</title>
        <authorList>
            <person name="Wang G."/>
        </authorList>
    </citation>
    <scope>NUCLEOTIDE SEQUENCE</scope>
    <source>
        <strain evidence="3">BMA10</strain>
    </source>
</reference>